<proteinExistence type="predicted"/>
<evidence type="ECO:0000256" key="3">
    <source>
        <dbReference type="ARBA" id="ARBA00022692"/>
    </source>
</evidence>
<feature type="transmembrane region" description="Helical" evidence="6">
    <location>
        <begin position="205"/>
        <end position="232"/>
    </location>
</feature>
<accession>A0A3N0DTE4</accession>
<feature type="transmembrane region" description="Helical" evidence="6">
    <location>
        <begin position="171"/>
        <end position="193"/>
    </location>
</feature>
<gene>
    <name evidence="7" type="ORF">EFL95_06205</name>
</gene>
<evidence type="ECO:0000256" key="5">
    <source>
        <dbReference type="ARBA" id="ARBA00023136"/>
    </source>
</evidence>
<dbReference type="AlphaFoldDB" id="A0A3N0DTE4"/>
<protein>
    <submittedName>
        <fullName evidence="7">Uncharacterized protein</fullName>
    </submittedName>
</protein>
<keyword evidence="2" id="KW-1003">Cell membrane</keyword>
<feature type="transmembrane region" description="Helical" evidence="6">
    <location>
        <begin position="29"/>
        <end position="46"/>
    </location>
</feature>
<dbReference type="GO" id="GO:0005886">
    <property type="term" value="C:plasma membrane"/>
    <property type="evidence" value="ECO:0007669"/>
    <property type="project" value="UniProtKB-SubCell"/>
</dbReference>
<reference evidence="7 8" key="1">
    <citation type="submission" date="2018-11" db="EMBL/GenBank/DDBJ databases">
        <authorList>
            <person name="Li F."/>
        </authorList>
    </citation>
    <scope>NUCLEOTIDE SEQUENCE [LARGE SCALE GENOMIC DNA]</scope>
    <source>
        <strain evidence="7 8">KIS18-7</strain>
    </source>
</reference>
<dbReference type="Proteomes" id="UP000277094">
    <property type="component" value="Unassembled WGS sequence"/>
</dbReference>
<evidence type="ECO:0000256" key="2">
    <source>
        <dbReference type="ARBA" id="ARBA00022475"/>
    </source>
</evidence>
<evidence type="ECO:0000256" key="6">
    <source>
        <dbReference type="SAM" id="Phobius"/>
    </source>
</evidence>
<evidence type="ECO:0000256" key="4">
    <source>
        <dbReference type="ARBA" id="ARBA00022989"/>
    </source>
</evidence>
<evidence type="ECO:0000256" key="1">
    <source>
        <dbReference type="ARBA" id="ARBA00004651"/>
    </source>
</evidence>
<dbReference type="Pfam" id="PF03706">
    <property type="entry name" value="LPG_synthase_TM"/>
    <property type="match status" value="1"/>
</dbReference>
<dbReference type="RefSeq" id="WP_123233174.1">
    <property type="nucleotide sequence ID" value="NZ_RJSG01000002.1"/>
</dbReference>
<comment type="subcellular location">
    <subcellularLocation>
        <location evidence="1">Cell membrane</location>
        <topology evidence="1">Multi-pass membrane protein</topology>
    </subcellularLocation>
</comment>
<dbReference type="EMBL" id="RJSG01000002">
    <property type="protein sequence ID" value="RNL78673.1"/>
    <property type="molecule type" value="Genomic_DNA"/>
</dbReference>
<feature type="transmembrane region" description="Helical" evidence="6">
    <location>
        <begin position="238"/>
        <end position="258"/>
    </location>
</feature>
<organism evidence="7 8">
    <name type="scientific">Nocardioides marmorisolisilvae</name>
    <dbReference type="NCBI Taxonomy" id="1542737"/>
    <lineage>
        <taxon>Bacteria</taxon>
        <taxon>Bacillati</taxon>
        <taxon>Actinomycetota</taxon>
        <taxon>Actinomycetes</taxon>
        <taxon>Propionibacteriales</taxon>
        <taxon>Nocardioidaceae</taxon>
        <taxon>Nocardioides</taxon>
    </lineage>
</organism>
<dbReference type="OrthoDB" id="6057470at2"/>
<keyword evidence="4 6" id="KW-1133">Transmembrane helix</keyword>
<dbReference type="InterPro" id="IPR022791">
    <property type="entry name" value="L-PG_synthase/AglD"/>
</dbReference>
<keyword evidence="5 6" id="KW-0472">Membrane</keyword>
<keyword evidence="3 6" id="KW-0812">Transmembrane</keyword>
<keyword evidence="8" id="KW-1185">Reference proteome</keyword>
<comment type="caution">
    <text evidence="7">The sequence shown here is derived from an EMBL/GenBank/DDBJ whole genome shotgun (WGS) entry which is preliminary data.</text>
</comment>
<feature type="transmembrane region" description="Helical" evidence="6">
    <location>
        <begin position="66"/>
        <end position="84"/>
    </location>
</feature>
<name>A0A3N0DTE4_9ACTN</name>
<feature type="transmembrane region" description="Helical" evidence="6">
    <location>
        <begin position="135"/>
        <end position="159"/>
    </location>
</feature>
<feature type="transmembrane region" description="Helical" evidence="6">
    <location>
        <begin position="270"/>
        <end position="292"/>
    </location>
</feature>
<sequence>MDPGPDPGAAVPDPDRVGEAALSSRATQVLRAAFLLAVVVFAWLSLRGRFDEVGHALADTSPAGAAGALVLVLLGLTATGVLWLRLMAALGAELPFTDGSAMFFVGQLGKYIPGSVWSIGAQADRARRHDVPPRVTVAAGLLFLGYNVDTAALVGSLALISGRLDPDWPTWVPWVGLVVSLVGLAPPLVRLLARKIGGREPSLDLAGTGAVVVLLALAWACYSVALVLLAPGTPWHDLVALGGAFTIGYAVGVVIVFAPAGVGARETVFVLLLTPMLSVADATALALVARVVHTAADALMAAGWSYAARSRILSEPRSTP</sequence>
<evidence type="ECO:0000313" key="7">
    <source>
        <dbReference type="EMBL" id="RNL78673.1"/>
    </source>
</evidence>
<evidence type="ECO:0000313" key="8">
    <source>
        <dbReference type="Proteomes" id="UP000277094"/>
    </source>
</evidence>